<keyword evidence="2" id="KW-1185">Reference proteome</keyword>
<reference evidence="1 2" key="1">
    <citation type="journal article" date="2014" name="Int. J. Syst. Evol. Microbiol.">
        <title>Phaeodactylibacter xiamenensis gen. nov., sp. nov., a member of the family Saprospiraceae isolated from the marine alga Phaeodactylum tricornutum.</title>
        <authorList>
            <person name="Chen Z.Jr."/>
            <person name="Lei X."/>
            <person name="Lai Q."/>
            <person name="Li Y."/>
            <person name="Zhang B."/>
            <person name="Zhang J."/>
            <person name="Zhang H."/>
            <person name="Yang L."/>
            <person name="Zheng W."/>
            <person name="Tian Y."/>
            <person name="Yu Z."/>
            <person name="Xu H.Jr."/>
            <person name="Zheng T."/>
        </authorList>
    </citation>
    <scope>NUCLEOTIDE SEQUENCE [LARGE SCALE GENOMIC DNA]</scope>
    <source>
        <strain evidence="1 2">KD52</strain>
    </source>
</reference>
<accession>A0A098SAE8</accession>
<dbReference type="OrthoDB" id="1441187at2"/>
<dbReference type="AlphaFoldDB" id="A0A098SAE8"/>
<dbReference type="STRING" id="1524460.IX84_04860"/>
<dbReference type="RefSeq" id="WP_044216930.1">
    <property type="nucleotide sequence ID" value="NZ_CAKZLC010000108.1"/>
</dbReference>
<organism evidence="1 2">
    <name type="scientific">Phaeodactylibacter xiamenensis</name>
    <dbReference type="NCBI Taxonomy" id="1524460"/>
    <lineage>
        <taxon>Bacteria</taxon>
        <taxon>Pseudomonadati</taxon>
        <taxon>Bacteroidota</taxon>
        <taxon>Saprospiria</taxon>
        <taxon>Saprospirales</taxon>
        <taxon>Haliscomenobacteraceae</taxon>
        <taxon>Phaeodactylibacter</taxon>
    </lineage>
</organism>
<name>A0A098SAE8_9BACT</name>
<gene>
    <name evidence="1" type="ORF">IX84_04860</name>
</gene>
<sequence>MFIPPRALQQQMRAAQQQEQAAVSLRTSHLVIPTAIADRIFGSTFNVHLVYYPQKRSLLIAGAENELFRQLHKSKQHLLKAGDAQGNRSIALHELLIDNGIPAEDRTLAYEAEDALGVLNVSL</sequence>
<evidence type="ECO:0000313" key="1">
    <source>
        <dbReference type="EMBL" id="KGE89106.1"/>
    </source>
</evidence>
<proteinExistence type="predicted"/>
<dbReference type="EMBL" id="JPOS01000012">
    <property type="protein sequence ID" value="KGE89106.1"/>
    <property type="molecule type" value="Genomic_DNA"/>
</dbReference>
<evidence type="ECO:0000313" key="2">
    <source>
        <dbReference type="Proteomes" id="UP000029736"/>
    </source>
</evidence>
<protein>
    <submittedName>
        <fullName evidence="1">Uncharacterized protein</fullName>
    </submittedName>
</protein>
<comment type="caution">
    <text evidence="1">The sequence shown here is derived from an EMBL/GenBank/DDBJ whole genome shotgun (WGS) entry which is preliminary data.</text>
</comment>
<dbReference type="Proteomes" id="UP000029736">
    <property type="component" value="Unassembled WGS sequence"/>
</dbReference>